<dbReference type="CDD" id="cd02970">
    <property type="entry name" value="PRX_like2"/>
    <property type="match status" value="1"/>
</dbReference>
<dbReference type="PANTHER" id="PTHR28630">
    <property type="match status" value="1"/>
</dbReference>
<evidence type="ECO:0000256" key="4">
    <source>
        <dbReference type="ARBA" id="ARBA00023787"/>
    </source>
</evidence>
<keyword evidence="8" id="KW-1185">Reference proteome</keyword>
<dbReference type="Proteomes" id="UP000038045">
    <property type="component" value="Unplaced"/>
</dbReference>
<reference evidence="9" key="1">
    <citation type="submission" date="2017-02" db="UniProtKB">
        <authorList>
            <consortium name="WormBaseParasite"/>
        </authorList>
    </citation>
    <scope>IDENTIFICATION</scope>
</reference>
<proteinExistence type="inferred from homology"/>
<evidence type="ECO:0000256" key="7">
    <source>
        <dbReference type="ARBA" id="ARBA00032129"/>
    </source>
</evidence>
<dbReference type="GO" id="GO:0016209">
    <property type="term" value="F:antioxidant activity"/>
    <property type="evidence" value="ECO:0007669"/>
    <property type="project" value="TreeGrafter"/>
</dbReference>
<dbReference type="InterPro" id="IPR032801">
    <property type="entry name" value="PXL2A/B/C"/>
</dbReference>
<dbReference type="AlphaFoldDB" id="A0A0N4ZPT9"/>
<sequence length="199" mass="22581">MVWMFLSSIGVAIAGAIIYANLPTKLTIGSSIPTIGYLRLAKLRKIASSILDNDNVLIMAVRRPGCLLCRKEAQNLVSIKEELEKKSVKLVGVVHEYKGVDEFKKYFDNGDIYYDEGKRFYGPVERWMPIWMGFLRPKLWTTYNKAKSSGVEGNLEGEGRLLGGVYLVTKGKLIYSHLEEEWGDWANTTEILEELKKIN</sequence>
<evidence type="ECO:0000313" key="8">
    <source>
        <dbReference type="Proteomes" id="UP000038045"/>
    </source>
</evidence>
<dbReference type="WBParaSite" id="PTRK_0001054800.1">
    <property type="protein sequence ID" value="PTRK_0001054800.1"/>
    <property type="gene ID" value="PTRK_0001054800"/>
</dbReference>
<evidence type="ECO:0000256" key="5">
    <source>
        <dbReference type="ARBA" id="ARBA00023849"/>
    </source>
</evidence>
<comment type="similarity">
    <text evidence="4">Belongs to the peroxiredoxin-like PRXL2 family. PRXL2A subfamily.</text>
</comment>
<evidence type="ECO:0000256" key="6">
    <source>
        <dbReference type="ARBA" id="ARBA00032058"/>
    </source>
</evidence>
<dbReference type="GO" id="GO:0005737">
    <property type="term" value="C:cytoplasm"/>
    <property type="evidence" value="ECO:0007669"/>
    <property type="project" value="UniProtKB-SubCell"/>
</dbReference>
<evidence type="ECO:0000313" key="9">
    <source>
        <dbReference type="WBParaSite" id="PTRK_0001054800.1"/>
    </source>
</evidence>
<name>A0A0N4ZPT9_PARTI</name>
<protein>
    <recommendedName>
        <fullName evidence="5">Peroxiredoxin-like 2A</fullName>
    </recommendedName>
    <alternativeName>
        <fullName evidence="7">Peroxiredoxin-like 2 activated in M-CSF stimulated monocytes</fullName>
    </alternativeName>
    <alternativeName>
        <fullName evidence="6">Redox-regulatory protein FAM213A</fullName>
    </alternativeName>
</protein>
<keyword evidence="3" id="KW-0676">Redox-active center</keyword>
<dbReference type="PANTHER" id="PTHR28630:SF31">
    <property type="entry name" value="PEROXIREDOXIN-LIKE 2A"/>
    <property type="match status" value="1"/>
</dbReference>
<dbReference type="Gene3D" id="3.40.30.10">
    <property type="entry name" value="Glutaredoxin"/>
    <property type="match status" value="1"/>
</dbReference>
<dbReference type="SUPFAM" id="SSF52833">
    <property type="entry name" value="Thioredoxin-like"/>
    <property type="match status" value="1"/>
</dbReference>
<keyword evidence="2" id="KW-0963">Cytoplasm</keyword>
<dbReference type="Pfam" id="PF13911">
    <property type="entry name" value="AhpC-TSA_2"/>
    <property type="match status" value="1"/>
</dbReference>
<evidence type="ECO:0000256" key="3">
    <source>
        <dbReference type="ARBA" id="ARBA00023284"/>
    </source>
</evidence>
<dbReference type="InterPro" id="IPR036249">
    <property type="entry name" value="Thioredoxin-like_sf"/>
</dbReference>
<comment type="subcellular location">
    <subcellularLocation>
        <location evidence="1">Cytoplasm</location>
    </subcellularLocation>
</comment>
<evidence type="ECO:0000256" key="1">
    <source>
        <dbReference type="ARBA" id="ARBA00004496"/>
    </source>
</evidence>
<dbReference type="STRING" id="131310.A0A0N4ZPT9"/>
<evidence type="ECO:0000256" key="2">
    <source>
        <dbReference type="ARBA" id="ARBA00022490"/>
    </source>
</evidence>
<accession>A0A0N4ZPT9</accession>
<organism evidence="8 9">
    <name type="scientific">Parastrongyloides trichosuri</name>
    <name type="common">Possum-specific nematode worm</name>
    <dbReference type="NCBI Taxonomy" id="131310"/>
    <lineage>
        <taxon>Eukaryota</taxon>
        <taxon>Metazoa</taxon>
        <taxon>Ecdysozoa</taxon>
        <taxon>Nematoda</taxon>
        <taxon>Chromadorea</taxon>
        <taxon>Rhabditida</taxon>
        <taxon>Tylenchina</taxon>
        <taxon>Panagrolaimomorpha</taxon>
        <taxon>Strongyloidoidea</taxon>
        <taxon>Strongyloididae</taxon>
        <taxon>Parastrongyloides</taxon>
    </lineage>
</organism>